<evidence type="ECO:0000256" key="6">
    <source>
        <dbReference type="ARBA" id="ARBA00022839"/>
    </source>
</evidence>
<keyword evidence="5 15" id="KW-0347">Helicase</keyword>
<dbReference type="InterPro" id="IPR038726">
    <property type="entry name" value="PDDEXK_AddAB-type"/>
</dbReference>
<dbReference type="Pfam" id="PF00580">
    <property type="entry name" value="UvrD-helicase"/>
    <property type="match status" value="1"/>
</dbReference>
<comment type="catalytic activity">
    <reaction evidence="11">
        <text>Couples ATP hydrolysis with the unwinding of duplex DNA by translocating in the 3'-5' direction.</text>
        <dbReference type="EC" id="5.6.2.4"/>
    </reaction>
</comment>
<dbReference type="InterPro" id="IPR011604">
    <property type="entry name" value="PDDEXK-like_dom_sf"/>
</dbReference>
<dbReference type="PANTHER" id="PTHR11070">
    <property type="entry name" value="UVRD / RECB / PCRA DNA HELICASE FAMILY MEMBER"/>
    <property type="match status" value="1"/>
</dbReference>
<dbReference type="Proteomes" id="UP000183339">
    <property type="component" value="Unassembled WGS sequence"/>
</dbReference>
<sequence length="1200" mass="133198">MSNVLPLRQNASSVPPDEAERRQALDPACSFIVQAPAGSGKTGLLIQRYLKLLACVEEPEEVVAITFTRKAAAEMRQRLVAALASAQKAAPSSGAQEAEQESEHEKTTRTLAYAVLRRDAEACWRLADHPARLRIQTFDSLCASLTRQMPVLSGFGGQPETVDDASDLYLEAARATLALLDGDDAVADDVECLLEHLDNDIGRIEKLLVEILALRDHWLRHLHVRERYELEAALRNARRQALRRLRALWASHPPVAQAELLALARYAGSNLANGASLLVEYERLSALDTLPGCEEQDVFCWCAISELLLTKGGDWRKQHTVREGFPPAAPGIKAEKEIAKSWKDRALRLISQLAANDEGSLRQSLHDIRLLPPPAYTEGQWKILGSITRLLPYAVAQLKLVFQLHDKVDFTEVAQAALRALGDSEAPTDLALALDYRIRHLLIDEFQDTSISQYDLITKLTTGWEPGDGRSMFVVGDPMQSIYRFRQAEVGLFLRARATGFGNVTLSPVSLSANFRSQRGIVDWVNATFASVMPQRENISTGSVRYSPSVAVRPALPDPAVSVHPFFNDDHGAEGAKVVEIVARAQRDENCSTTAILVRNRSHLAEILPRLKKAGLRFRAIEIEGLSRQPVVQDLLVLTRALMHPADRLAWFALLRAPWCGLTLADLHALVSAAPGQSDEAGDPDTAQVGEENAGAGPATAWEWLQDENRIASVSADGYERLLRVRHVLKACMANRDRQSLRATVEATWLALGGPACLEDETGLEDASAYLDYLESHEEAGSIRSLAALEEGLTGLSALPDAKADDTLQIMTIHKAKGLEFDCVIVPGLGRLSRSDDKKLFMWMEHLRDEWPETEEEEKEESSGKNDLLLAPIQETGSGSDPIYSWIVKLDDEKECLEDGRLLYVAATRARKRLHLLGSTGVISGNEGRVELKPPPARTLLSKIWPAVESFYMEAAAKAVFSDPPSCGDNKEQEPRDKPVIDQSLRRLVSGWELPPAPRALQWKADRSPLPIWREVEYSWAGETARLVGNIVHKWLQRIAEDGLADWNAARITELRNIFRRQLIACGAISTGKDDSDDAVKRVMAALTHAVSEPRGRWLLGPQQEARSELRMTGNMAGQYMDFVIDRTFRDAAGQRWVVDYKTSSHEGADVGGFLDREQERYRDQLDRYAALMQAAEGQSVRRGLYFPLLKGWREWGDET</sequence>
<dbReference type="GO" id="GO:0003677">
    <property type="term" value="F:DNA binding"/>
    <property type="evidence" value="ECO:0007669"/>
    <property type="project" value="UniProtKB-KW"/>
</dbReference>
<feature type="binding site" evidence="15">
    <location>
        <begin position="35"/>
        <end position="42"/>
    </location>
    <ligand>
        <name>ATP</name>
        <dbReference type="ChEBI" id="CHEBI:30616"/>
    </ligand>
</feature>
<reference evidence="19 20" key="1">
    <citation type="submission" date="2016-10" db="EMBL/GenBank/DDBJ databases">
        <authorList>
            <person name="de Groot N.N."/>
        </authorList>
    </citation>
    <scope>NUCLEOTIDE SEQUENCE [LARGE SCALE GENOMIC DNA]</scope>
    <source>
        <strain evidence="19 20">Nl7</strain>
    </source>
</reference>
<feature type="compositionally biased region" description="Polar residues" evidence="16">
    <location>
        <begin position="1"/>
        <end position="13"/>
    </location>
</feature>
<name>A0A1I0EBS2_9PROT</name>
<gene>
    <name evidence="19" type="ORF">SAMN05216412_106102</name>
</gene>
<dbReference type="PANTHER" id="PTHR11070:SF2">
    <property type="entry name" value="ATP-DEPENDENT DNA HELICASE SRS2"/>
    <property type="match status" value="1"/>
</dbReference>
<dbReference type="Gene3D" id="3.90.320.10">
    <property type="match status" value="1"/>
</dbReference>
<evidence type="ECO:0000256" key="3">
    <source>
        <dbReference type="ARBA" id="ARBA00022763"/>
    </source>
</evidence>
<evidence type="ECO:0000256" key="14">
    <source>
        <dbReference type="ARBA" id="ARBA00048988"/>
    </source>
</evidence>
<dbReference type="Pfam" id="PF12705">
    <property type="entry name" value="PDDEXK_1"/>
    <property type="match status" value="1"/>
</dbReference>
<dbReference type="InterPro" id="IPR011335">
    <property type="entry name" value="Restrct_endonuc-II-like"/>
</dbReference>
<dbReference type="GO" id="GO:0005829">
    <property type="term" value="C:cytosol"/>
    <property type="evidence" value="ECO:0007669"/>
    <property type="project" value="TreeGrafter"/>
</dbReference>
<evidence type="ECO:0000256" key="2">
    <source>
        <dbReference type="ARBA" id="ARBA00022741"/>
    </source>
</evidence>
<evidence type="ECO:0000313" key="20">
    <source>
        <dbReference type="Proteomes" id="UP000183339"/>
    </source>
</evidence>
<feature type="region of interest" description="Disordered" evidence="16">
    <location>
        <begin position="1"/>
        <end position="20"/>
    </location>
</feature>
<dbReference type="OrthoDB" id="5905204at2"/>
<evidence type="ECO:0000256" key="16">
    <source>
        <dbReference type="SAM" id="MobiDB-lite"/>
    </source>
</evidence>
<dbReference type="EMBL" id="FOHI01000006">
    <property type="protein sequence ID" value="SET42483.1"/>
    <property type="molecule type" value="Genomic_DNA"/>
</dbReference>
<dbReference type="Gene3D" id="3.40.50.300">
    <property type="entry name" value="P-loop containing nucleotide triphosphate hydrolases"/>
    <property type="match status" value="4"/>
</dbReference>
<feature type="domain" description="UvrD-like helicase ATP-binding" evidence="17">
    <location>
        <begin position="14"/>
        <end position="518"/>
    </location>
</feature>
<evidence type="ECO:0000259" key="17">
    <source>
        <dbReference type="PROSITE" id="PS51198"/>
    </source>
</evidence>
<dbReference type="GO" id="GO:0033202">
    <property type="term" value="C:DNA helicase complex"/>
    <property type="evidence" value="ECO:0007669"/>
    <property type="project" value="TreeGrafter"/>
</dbReference>
<dbReference type="InterPro" id="IPR014017">
    <property type="entry name" value="DNA_helicase_UvrD-like_C"/>
</dbReference>
<dbReference type="GO" id="GO:0043138">
    <property type="term" value="F:3'-5' DNA helicase activity"/>
    <property type="evidence" value="ECO:0007669"/>
    <property type="project" value="UniProtKB-EC"/>
</dbReference>
<feature type="domain" description="UvrD-like helicase C-terminal" evidence="18">
    <location>
        <begin position="530"/>
        <end position="818"/>
    </location>
</feature>
<keyword evidence="3" id="KW-0227">DNA damage</keyword>
<evidence type="ECO:0000256" key="13">
    <source>
        <dbReference type="ARBA" id="ARBA00034923"/>
    </source>
</evidence>
<keyword evidence="7 15" id="KW-0067">ATP-binding</keyword>
<keyword evidence="4 15" id="KW-0378">Hydrolase</keyword>
<dbReference type="AlphaFoldDB" id="A0A1I0EBS2"/>
<evidence type="ECO:0000256" key="15">
    <source>
        <dbReference type="PROSITE-ProRule" id="PRU00560"/>
    </source>
</evidence>
<evidence type="ECO:0000313" key="19">
    <source>
        <dbReference type="EMBL" id="SET42483.1"/>
    </source>
</evidence>
<dbReference type="PROSITE" id="PS51217">
    <property type="entry name" value="UVRD_HELICASE_CTER"/>
    <property type="match status" value="1"/>
</dbReference>
<protein>
    <recommendedName>
        <fullName evidence="12">DNA 3'-5' helicase</fullName>
        <ecNumber evidence="12">5.6.2.4</ecNumber>
    </recommendedName>
    <alternativeName>
        <fullName evidence="13">DNA 3'-5' helicase II</fullName>
    </alternativeName>
</protein>
<evidence type="ECO:0000256" key="9">
    <source>
        <dbReference type="ARBA" id="ARBA00023204"/>
    </source>
</evidence>
<accession>A0A1I0EBS2</accession>
<evidence type="ECO:0000256" key="11">
    <source>
        <dbReference type="ARBA" id="ARBA00034617"/>
    </source>
</evidence>
<dbReference type="SUPFAM" id="SSF52540">
    <property type="entry name" value="P-loop containing nucleoside triphosphate hydrolases"/>
    <property type="match status" value="1"/>
</dbReference>
<dbReference type="SUPFAM" id="SSF52980">
    <property type="entry name" value="Restriction endonuclease-like"/>
    <property type="match status" value="1"/>
</dbReference>
<keyword evidence="8" id="KW-0238">DNA-binding</keyword>
<dbReference type="Pfam" id="PF13361">
    <property type="entry name" value="UvrD_C"/>
    <property type="match status" value="2"/>
</dbReference>
<dbReference type="RefSeq" id="WP_074708240.1">
    <property type="nucleotide sequence ID" value="NZ_FOHI01000006.1"/>
</dbReference>
<keyword evidence="2 15" id="KW-0547">Nucleotide-binding</keyword>
<keyword evidence="9" id="KW-0234">DNA repair</keyword>
<organism evidence="19 20">
    <name type="scientific">Nitrosospira multiformis</name>
    <dbReference type="NCBI Taxonomy" id="1231"/>
    <lineage>
        <taxon>Bacteria</taxon>
        <taxon>Pseudomonadati</taxon>
        <taxon>Pseudomonadota</taxon>
        <taxon>Betaproteobacteria</taxon>
        <taxon>Nitrosomonadales</taxon>
        <taxon>Nitrosomonadaceae</taxon>
        <taxon>Nitrosospira</taxon>
    </lineage>
</organism>
<proteinExistence type="predicted"/>
<evidence type="ECO:0000256" key="5">
    <source>
        <dbReference type="ARBA" id="ARBA00022806"/>
    </source>
</evidence>
<dbReference type="EC" id="5.6.2.4" evidence="12"/>
<dbReference type="GO" id="GO:0004527">
    <property type="term" value="F:exonuclease activity"/>
    <property type="evidence" value="ECO:0007669"/>
    <property type="project" value="UniProtKB-KW"/>
</dbReference>
<dbReference type="InterPro" id="IPR014016">
    <property type="entry name" value="UvrD-like_ATP-bd"/>
</dbReference>
<evidence type="ECO:0000256" key="8">
    <source>
        <dbReference type="ARBA" id="ARBA00023125"/>
    </source>
</evidence>
<evidence type="ECO:0000259" key="18">
    <source>
        <dbReference type="PROSITE" id="PS51217"/>
    </source>
</evidence>
<evidence type="ECO:0000256" key="4">
    <source>
        <dbReference type="ARBA" id="ARBA00022801"/>
    </source>
</evidence>
<dbReference type="InterPro" id="IPR027417">
    <property type="entry name" value="P-loop_NTPase"/>
</dbReference>
<dbReference type="GO" id="GO:0000725">
    <property type="term" value="P:recombinational repair"/>
    <property type="evidence" value="ECO:0007669"/>
    <property type="project" value="TreeGrafter"/>
</dbReference>
<keyword evidence="6 19" id="KW-0269">Exonuclease</keyword>
<dbReference type="InterPro" id="IPR000212">
    <property type="entry name" value="DNA_helicase_UvrD/REP"/>
</dbReference>
<keyword evidence="1" id="KW-0540">Nuclease</keyword>
<evidence type="ECO:0000256" key="10">
    <source>
        <dbReference type="ARBA" id="ARBA00023235"/>
    </source>
</evidence>
<dbReference type="PROSITE" id="PS51198">
    <property type="entry name" value="UVRD_HELICASE_ATP_BIND"/>
    <property type="match status" value="1"/>
</dbReference>
<evidence type="ECO:0000256" key="1">
    <source>
        <dbReference type="ARBA" id="ARBA00022722"/>
    </source>
</evidence>
<comment type="catalytic activity">
    <reaction evidence="14">
        <text>ATP + H2O = ADP + phosphate + H(+)</text>
        <dbReference type="Rhea" id="RHEA:13065"/>
        <dbReference type="ChEBI" id="CHEBI:15377"/>
        <dbReference type="ChEBI" id="CHEBI:15378"/>
        <dbReference type="ChEBI" id="CHEBI:30616"/>
        <dbReference type="ChEBI" id="CHEBI:43474"/>
        <dbReference type="ChEBI" id="CHEBI:456216"/>
        <dbReference type="EC" id="5.6.2.4"/>
    </reaction>
</comment>
<evidence type="ECO:0000256" key="7">
    <source>
        <dbReference type="ARBA" id="ARBA00022840"/>
    </source>
</evidence>
<dbReference type="GO" id="GO:0005524">
    <property type="term" value="F:ATP binding"/>
    <property type="evidence" value="ECO:0007669"/>
    <property type="project" value="UniProtKB-UniRule"/>
</dbReference>
<evidence type="ECO:0000256" key="12">
    <source>
        <dbReference type="ARBA" id="ARBA00034808"/>
    </source>
</evidence>
<keyword evidence="10" id="KW-0413">Isomerase</keyword>